<dbReference type="GO" id="GO:0008378">
    <property type="term" value="F:galactosyltransferase activity"/>
    <property type="evidence" value="ECO:0007669"/>
    <property type="project" value="TreeGrafter"/>
</dbReference>
<dbReference type="SUPFAM" id="SSF53448">
    <property type="entry name" value="Nucleotide-diphospho-sugar transferases"/>
    <property type="match status" value="1"/>
</dbReference>
<keyword evidence="1" id="KW-0808">Transferase</keyword>
<feature type="non-terminal residue" evidence="3">
    <location>
        <position position="56"/>
    </location>
</feature>
<dbReference type="Pfam" id="PF02709">
    <property type="entry name" value="Glyco_transf_7C"/>
    <property type="match status" value="1"/>
</dbReference>
<dbReference type="Gene3D" id="3.90.550.10">
    <property type="entry name" value="Spore Coat Polysaccharide Biosynthesis Protein SpsA, Chain A"/>
    <property type="match status" value="1"/>
</dbReference>
<comment type="caution">
    <text evidence="3">The sequence shown here is derived from an EMBL/GenBank/DDBJ whole genome shotgun (WGS) entry which is preliminary data.</text>
</comment>
<protein>
    <recommendedName>
        <fullName evidence="2">Galactosyltransferase C-terminal domain-containing protein</fullName>
    </recommendedName>
</protein>
<dbReference type="InterPro" id="IPR029044">
    <property type="entry name" value="Nucleotide-diphossugar_trans"/>
</dbReference>
<dbReference type="PANTHER" id="PTHR19300">
    <property type="entry name" value="BETA-1,4-GALACTOSYLTRANSFERASE"/>
    <property type="match status" value="1"/>
</dbReference>
<reference evidence="3" key="1">
    <citation type="submission" date="2021-02" db="EMBL/GenBank/DDBJ databases">
        <authorList>
            <person name="Nowell W R."/>
        </authorList>
    </citation>
    <scope>NUCLEOTIDE SEQUENCE</scope>
</reference>
<sequence>MQAVAIDKWEYRLLYASIFGGATAFSVPDFLGANGHATVYRGWGQEDDDMYNRVLL</sequence>
<dbReference type="GO" id="GO:0005794">
    <property type="term" value="C:Golgi apparatus"/>
    <property type="evidence" value="ECO:0007669"/>
    <property type="project" value="TreeGrafter"/>
</dbReference>
<dbReference type="InterPro" id="IPR003859">
    <property type="entry name" value="Galactosyl_T"/>
</dbReference>
<dbReference type="PRINTS" id="PR02050">
    <property type="entry name" value="B14GALTRFASE"/>
</dbReference>
<organism evidence="3 4">
    <name type="scientific">Rotaria sordida</name>
    <dbReference type="NCBI Taxonomy" id="392033"/>
    <lineage>
        <taxon>Eukaryota</taxon>
        <taxon>Metazoa</taxon>
        <taxon>Spiralia</taxon>
        <taxon>Gnathifera</taxon>
        <taxon>Rotifera</taxon>
        <taxon>Eurotatoria</taxon>
        <taxon>Bdelloidea</taxon>
        <taxon>Philodinida</taxon>
        <taxon>Philodinidae</taxon>
        <taxon>Rotaria</taxon>
    </lineage>
</organism>
<name>A0A820I8Z8_9BILA</name>
<feature type="non-terminal residue" evidence="3">
    <location>
        <position position="1"/>
    </location>
</feature>
<feature type="domain" description="Galactosyltransferase C-terminal" evidence="2">
    <location>
        <begin position="4"/>
        <end position="55"/>
    </location>
</feature>
<accession>A0A820I8Z8</accession>
<gene>
    <name evidence="3" type="ORF">JBS370_LOCUS40458</name>
</gene>
<evidence type="ECO:0000313" key="3">
    <source>
        <dbReference type="EMBL" id="CAF4303215.1"/>
    </source>
</evidence>
<dbReference type="InterPro" id="IPR027791">
    <property type="entry name" value="Galactosyl_T_C"/>
</dbReference>
<evidence type="ECO:0000259" key="2">
    <source>
        <dbReference type="Pfam" id="PF02709"/>
    </source>
</evidence>
<dbReference type="GO" id="GO:0005975">
    <property type="term" value="P:carbohydrate metabolic process"/>
    <property type="evidence" value="ECO:0007669"/>
    <property type="project" value="InterPro"/>
</dbReference>
<dbReference type="PANTHER" id="PTHR19300:SF57">
    <property type="entry name" value="BETA-1,4-N-ACETYLGALACTOSAMINYLTRANSFERASE"/>
    <property type="match status" value="1"/>
</dbReference>
<evidence type="ECO:0000256" key="1">
    <source>
        <dbReference type="ARBA" id="ARBA00022679"/>
    </source>
</evidence>
<evidence type="ECO:0000313" key="4">
    <source>
        <dbReference type="Proteomes" id="UP000663836"/>
    </source>
</evidence>
<proteinExistence type="predicted"/>
<dbReference type="AlphaFoldDB" id="A0A820I8Z8"/>
<dbReference type="Proteomes" id="UP000663836">
    <property type="component" value="Unassembled WGS sequence"/>
</dbReference>
<dbReference type="EMBL" id="CAJOBD010036321">
    <property type="protein sequence ID" value="CAF4303215.1"/>
    <property type="molecule type" value="Genomic_DNA"/>
</dbReference>